<organism evidence="1 2">
    <name type="scientific">Kitasatospora gansuensis</name>
    <dbReference type="NCBI Taxonomy" id="258050"/>
    <lineage>
        <taxon>Bacteria</taxon>
        <taxon>Bacillati</taxon>
        <taxon>Actinomycetota</taxon>
        <taxon>Actinomycetes</taxon>
        <taxon>Kitasatosporales</taxon>
        <taxon>Streptomycetaceae</taxon>
        <taxon>Kitasatospora</taxon>
    </lineage>
</organism>
<dbReference type="RefSeq" id="WP_184914486.1">
    <property type="nucleotide sequence ID" value="NZ_JACHJR010000001.1"/>
</dbReference>
<sequence>MTGGFELGAVVRPFVLTAGRTRPLRDELRLETLVSAPPAALAAPLSFERHRIVELCQSPRSVAELAALLPVPLGVARVLVADLAAERYVRVHEVAAGDASVALLERIRDGLLRL</sequence>
<comment type="caution">
    <text evidence="1">The sequence shown here is derived from an EMBL/GenBank/DDBJ whole genome shotgun (WGS) entry which is preliminary data.</text>
</comment>
<keyword evidence="2" id="KW-1185">Reference proteome</keyword>
<gene>
    <name evidence="1" type="ORF">F4556_002589</name>
</gene>
<evidence type="ECO:0000313" key="1">
    <source>
        <dbReference type="EMBL" id="MBB4947054.1"/>
    </source>
</evidence>
<accession>A0A7W7WI12</accession>
<name>A0A7W7WI12_9ACTN</name>
<dbReference type="InterPro" id="IPR007995">
    <property type="entry name" value="DUF742"/>
</dbReference>
<dbReference type="PANTHER" id="PTHR36221:SF1">
    <property type="entry name" value="DUF742 DOMAIN-CONTAINING PROTEIN"/>
    <property type="match status" value="1"/>
</dbReference>
<evidence type="ECO:0008006" key="3">
    <source>
        <dbReference type="Google" id="ProtNLM"/>
    </source>
</evidence>
<dbReference type="Pfam" id="PF05331">
    <property type="entry name" value="DUF742"/>
    <property type="match status" value="1"/>
</dbReference>
<dbReference type="EMBL" id="JACHJR010000001">
    <property type="protein sequence ID" value="MBB4947054.1"/>
    <property type="molecule type" value="Genomic_DNA"/>
</dbReference>
<reference evidence="1 2" key="1">
    <citation type="submission" date="2020-08" db="EMBL/GenBank/DDBJ databases">
        <title>Sequencing the genomes of 1000 actinobacteria strains.</title>
        <authorList>
            <person name="Klenk H.-P."/>
        </authorList>
    </citation>
    <scope>NUCLEOTIDE SEQUENCE [LARGE SCALE GENOMIC DNA]</scope>
    <source>
        <strain evidence="1 2">DSM 44786</strain>
    </source>
</reference>
<dbReference type="Proteomes" id="UP000573327">
    <property type="component" value="Unassembled WGS sequence"/>
</dbReference>
<evidence type="ECO:0000313" key="2">
    <source>
        <dbReference type="Proteomes" id="UP000573327"/>
    </source>
</evidence>
<proteinExistence type="predicted"/>
<protein>
    <recommendedName>
        <fullName evidence="3">DUF742 domain-containing protein</fullName>
    </recommendedName>
</protein>
<dbReference type="PANTHER" id="PTHR36221">
    <property type="entry name" value="DUF742 DOMAIN-CONTAINING PROTEIN"/>
    <property type="match status" value="1"/>
</dbReference>
<dbReference type="AlphaFoldDB" id="A0A7W7WI12"/>